<proteinExistence type="predicted"/>
<dbReference type="Pfam" id="PF01381">
    <property type="entry name" value="HTH_3"/>
    <property type="match status" value="1"/>
</dbReference>
<protein>
    <submittedName>
        <fullName evidence="3">Transcriptional regulator</fullName>
    </submittedName>
</protein>
<dbReference type="GO" id="GO:0003677">
    <property type="term" value="F:DNA binding"/>
    <property type="evidence" value="ECO:0007669"/>
    <property type="project" value="UniProtKB-KW"/>
</dbReference>
<comment type="caution">
    <text evidence="3">The sequence shown here is derived from an EMBL/GenBank/DDBJ whole genome shotgun (WGS) entry which is preliminary data.</text>
</comment>
<dbReference type="RefSeq" id="WP_200966979.1">
    <property type="nucleotide sequence ID" value="NZ_BMAQ01000026.1"/>
</dbReference>
<dbReference type="GO" id="GO:0003700">
    <property type="term" value="F:DNA-binding transcription factor activity"/>
    <property type="evidence" value="ECO:0007669"/>
    <property type="project" value="TreeGrafter"/>
</dbReference>
<dbReference type="PANTHER" id="PTHR46797:SF1">
    <property type="entry name" value="METHYLPHOSPHONATE SYNTHASE"/>
    <property type="match status" value="1"/>
</dbReference>
<dbReference type="InterPro" id="IPR010982">
    <property type="entry name" value="Lambda_DNA-bd_dom_sf"/>
</dbReference>
<sequence>MTNPTTIGEKIRHLRKSMGLTQSELAGDFMTKSMLSQIENGRAYPSMRTLQYLASRLKQDPAYFLEEPSAVPIRDLLREVEQAAKAKDYEQVIARIKPVLKDLPAIVDAARLLEYYIAACFYTGSEGEQAEQAVQQAVEIYERFGLYVESVKVKYMRYALLFTKEAYMESLRLIRSLQKEYNSKQTSRDILFEIQLYYAESVSLSAVGQYVESRDIMLKALQLSKEEGVFHLTDHFYRMLAQSCMLTGDTEYLWDYLKKARMFAEVAESEESLRYVEHTELRILNWEGHHEEVLQRAEQATNLRRYDEENYWLQVGIAHYALGRYEEALNALSRIQTPRRQSDLHPLDKARAYSAYAYRALTLAKLGRIEEAEEQAIIAYERTRGYPPSPDLEFIEETYRSLLS</sequence>
<dbReference type="CDD" id="cd00093">
    <property type="entry name" value="HTH_XRE"/>
    <property type="match status" value="1"/>
</dbReference>
<gene>
    <name evidence="3" type="ORF">PRECH8_20420</name>
</gene>
<evidence type="ECO:0000259" key="2">
    <source>
        <dbReference type="PROSITE" id="PS50943"/>
    </source>
</evidence>
<dbReference type="InterPro" id="IPR011990">
    <property type="entry name" value="TPR-like_helical_dom_sf"/>
</dbReference>
<dbReference type="SUPFAM" id="SSF47413">
    <property type="entry name" value="lambda repressor-like DNA-binding domains"/>
    <property type="match status" value="1"/>
</dbReference>
<dbReference type="GO" id="GO:0005829">
    <property type="term" value="C:cytosol"/>
    <property type="evidence" value="ECO:0007669"/>
    <property type="project" value="TreeGrafter"/>
</dbReference>
<dbReference type="InterPro" id="IPR001387">
    <property type="entry name" value="Cro/C1-type_HTH"/>
</dbReference>
<keyword evidence="4" id="KW-1185">Reference proteome</keyword>
<evidence type="ECO:0000256" key="1">
    <source>
        <dbReference type="ARBA" id="ARBA00023125"/>
    </source>
</evidence>
<name>A0A916QHW0_9BACL</name>
<accession>A0A916QHW0</accession>
<dbReference type="Proteomes" id="UP000654993">
    <property type="component" value="Unassembled WGS sequence"/>
</dbReference>
<reference evidence="3" key="2">
    <citation type="journal article" date="2021" name="Data Brief">
        <title>Draft genome sequence data of the facultative, thermophilic, xylanolytic bacterium Paenibacillus sp. strain DA-C8.</title>
        <authorList>
            <person name="Chhe C."/>
            <person name="Uke A."/>
            <person name="Baramee S."/>
            <person name="Ungkulpasvich U."/>
            <person name="Tachaapaikoon C."/>
            <person name="Pason P."/>
            <person name="Waeonukul R."/>
            <person name="Ratanakhanokchai K."/>
            <person name="Kosugi A."/>
        </authorList>
    </citation>
    <scope>NUCLEOTIDE SEQUENCE</scope>
    <source>
        <strain evidence="3">DA-C8</strain>
    </source>
</reference>
<dbReference type="Gene3D" id="1.25.40.10">
    <property type="entry name" value="Tetratricopeptide repeat domain"/>
    <property type="match status" value="2"/>
</dbReference>
<dbReference type="SUPFAM" id="SSF48452">
    <property type="entry name" value="TPR-like"/>
    <property type="match status" value="2"/>
</dbReference>
<dbReference type="EMBL" id="BMAQ01000026">
    <property type="protein sequence ID" value="GFR38746.1"/>
    <property type="molecule type" value="Genomic_DNA"/>
</dbReference>
<dbReference type="SMART" id="SM00530">
    <property type="entry name" value="HTH_XRE"/>
    <property type="match status" value="1"/>
</dbReference>
<reference evidence="3" key="1">
    <citation type="submission" date="2020-08" db="EMBL/GenBank/DDBJ databases">
        <authorList>
            <person name="Uke A."/>
            <person name="Chhe C."/>
            <person name="Baramee S."/>
            <person name="Kosugi A."/>
        </authorList>
    </citation>
    <scope>NUCLEOTIDE SEQUENCE</scope>
    <source>
        <strain evidence="3">DA-C8</strain>
    </source>
</reference>
<evidence type="ECO:0000313" key="4">
    <source>
        <dbReference type="Proteomes" id="UP000654993"/>
    </source>
</evidence>
<dbReference type="PANTHER" id="PTHR46797">
    <property type="entry name" value="HTH-TYPE TRANSCRIPTIONAL REGULATOR"/>
    <property type="match status" value="1"/>
</dbReference>
<dbReference type="PROSITE" id="PS50943">
    <property type="entry name" value="HTH_CROC1"/>
    <property type="match status" value="1"/>
</dbReference>
<dbReference type="AlphaFoldDB" id="A0A916QHW0"/>
<keyword evidence="1" id="KW-0238">DNA-binding</keyword>
<evidence type="ECO:0000313" key="3">
    <source>
        <dbReference type="EMBL" id="GFR38746.1"/>
    </source>
</evidence>
<dbReference type="InterPro" id="IPR050807">
    <property type="entry name" value="TransReg_Diox_bact_type"/>
</dbReference>
<feature type="domain" description="HTH cro/C1-type" evidence="2">
    <location>
        <begin position="11"/>
        <end position="64"/>
    </location>
</feature>
<organism evidence="3 4">
    <name type="scientific">Insulibacter thermoxylanivorax</name>
    <dbReference type="NCBI Taxonomy" id="2749268"/>
    <lineage>
        <taxon>Bacteria</taxon>
        <taxon>Bacillati</taxon>
        <taxon>Bacillota</taxon>
        <taxon>Bacilli</taxon>
        <taxon>Bacillales</taxon>
        <taxon>Paenibacillaceae</taxon>
        <taxon>Insulibacter</taxon>
    </lineage>
</organism>